<dbReference type="InterPro" id="IPR036388">
    <property type="entry name" value="WH-like_DNA-bd_sf"/>
</dbReference>
<dbReference type="Gene3D" id="1.10.10.10">
    <property type="entry name" value="Winged helix-like DNA-binding domain superfamily/Winged helix DNA-binding domain"/>
    <property type="match status" value="1"/>
</dbReference>
<dbReference type="RefSeq" id="WP_035346946.1">
    <property type="nucleotide sequence ID" value="NZ_BAUU01000041.1"/>
</dbReference>
<feature type="domain" description="Transcriptional repressor PaaX-like C-terminal" evidence="1">
    <location>
        <begin position="171"/>
        <end position="238"/>
    </location>
</feature>
<accession>W4QMN1</accession>
<dbReference type="OrthoDB" id="2270427at2"/>
<dbReference type="Pfam" id="PF08223">
    <property type="entry name" value="PaaX_C"/>
    <property type="match status" value="1"/>
</dbReference>
<dbReference type="SUPFAM" id="SSF46785">
    <property type="entry name" value="Winged helix' DNA-binding domain"/>
    <property type="match status" value="1"/>
</dbReference>
<dbReference type="EMBL" id="BAUU01000041">
    <property type="protein sequence ID" value="GAE32594.1"/>
    <property type="molecule type" value="Genomic_DNA"/>
</dbReference>
<dbReference type="InterPro" id="IPR048846">
    <property type="entry name" value="PaaX-like_central"/>
</dbReference>
<evidence type="ECO:0000313" key="3">
    <source>
        <dbReference type="EMBL" id="GAE32594.1"/>
    </source>
</evidence>
<dbReference type="GO" id="GO:0006351">
    <property type="term" value="P:DNA-templated transcription"/>
    <property type="evidence" value="ECO:0007669"/>
    <property type="project" value="InterPro"/>
</dbReference>
<dbReference type="Gene3D" id="3.30.70.2650">
    <property type="match status" value="1"/>
</dbReference>
<dbReference type="InterPro" id="IPR013225">
    <property type="entry name" value="PaaX_C"/>
</dbReference>
<gene>
    <name evidence="3" type="ORF">JCM9152_4133</name>
</gene>
<sequence>MAVEKQILRLLSIKADISGKELIDILETMNYTPQSIRNALSKLKKKSYVTSPKRGTYSITTNGFELYQLFNSKENFYDKQWDERWYLVFIEIPESIRNKRDAFRLKVTQLGFGQLYKGVYIYPWDITSKVLALIDSLEIENYVTILSSDTFHFNSISPEGGSGTNQASKIWNLTEIEQAYKEKQKWLEQQYHDSLDLNEPSTLLSNYLQLTEIRDALIEIDPMLPPQFLPGSWIGTHVLHSIDLSILSLIKRMPKSSSYYQYMIRP</sequence>
<evidence type="ECO:0000313" key="4">
    <source>
        <dbReference type="Proteomes" id="UP000018895"/>
    </source>
</evidence>
<protein>
    <submittedName>
        <fullName evidence="3">Phenylacetic acid degradation operon negative regulatory protein paaX</fullName>
    </submittedName>
</protein>
<proteinExistence type="predicted"/>
<feature type="domain" description="Transcriptional repressor PaaX-like central Cas2-like" evidence="2">
    <location>
        <begin position="79"/>
        <end position="153"/>
    </location>
</feature>
<dbReference type="Pfam" id="PF20803">
    <property type="entry name" value="PaaX_M"/>
    <property type="match status" value="1"/>
</dbReference>
<dbReference type="InterPro" id="IPR036390">
    <property type="entry name" value="WH_DNA-bd_sf"/>
</dbReference>
<dbReference type="Proteomes" id="UP000018895">
    <property type="component" value="Unassembled WGS sequence"/>
</dbReference>
<evidence type="ECO:0000259" key="1">
    <source>
        <dbReference type="Pfam" id="PF08223"/>
    </source>
</evidence>
<keyword evidence="4" id="KW-1185">Reference proteome</keyword>
<dbReference type="PANTHER" id="PTHR30319:SF1">
    <property type="entry name" value="TRANSCRIPTIONAL REPRESSOR PAAX"/>
    <property type="match status" value="1"/>
</dbReference>
<organism evidence="3 4">
    <name type="scientific">Halalkalibacter hemicellulosilyticusJCM 9152</name>
    <dbReference type="NCBI Taxonomy" id="1236971"/>
    <lineage>
        <taxon>Bacteria</taxon>
        <taxon>Bacillati</taxon>
        <taxon>Bacillota</taxon>
        <taxon>Bacilli</taxon>
        <taxon>Bacillales</taxon>
        <taxon>Bacillaceae</taxon>
        <taxon>Halalkalibacter</taxon>
    </lineage>
</organism>
<dbReference type="InterPro" id="IPR011965">
    <property type="entry name" value="PaaX_trns_reg"/>
</dbReference>
<reference evidence="3" key="1">
    <citation type="journal article" date="2014" name="Genome Announc.">
        <title>Draft Genome Sequences of Three Alkaliphilic Bacillus Strains, Bacillus wakoensis JCM 9140T, Bacillus akibai JCM 9157T, and Bacillus hemicellulosilyticus JCM 9152T.</title>
        <authorList>
            <person name="Yuki M."/>
            <person name="Oshima K."/>
            <person name="Suda W."/>
            <person name="Oshida Y."/>
            <person name="Kitamura K."/>
            <person name="Iida T."/>
            <person name="Hattori M."/>
            <person name="Ohkuma M."/>
        </authorList>
    </citation>
    <scope>NUCLEOTIDE SEQUENCE [LARGE SCALE GENOMIC DNA]</scope>
    <source>
        <strain evidence="3">JCM 9152</strain>
    </source>
</reference>
<dbReference type="AlphaFoldDB" id="W4QMN1"/>
<evidence type="ECO:0000259" key="2">
    <source>
        <dbReference type="Pfam" id="PF20803"/>
    </source>
</evidence>
<dbReference type="PIRSF" id="PIRSF020623">
    <property type="entry name" value="PaaX"/>
    <property type="match status" value="1"/>
</dbReference>
<dbReference type="PANTHER" id="PTHR30319">
    <property type="entry name" value="PHENYLACETIC ACID REGULATOR-RELATED TRANSCRIPTIONAL REPRESSOR"/>
    <property type="match status" value="1"/>
</dbReference>
<dbReference type="STRING" id="1236971.JCM9152_4133"/>
<name>W4QMN1_9BACI</name>
<comment type="caution">
    <text evidence="3">The sequence shown here is derived from an EMBL/GenBank/DDBJ whole genome shotgun (WGS) entry which is preliminary data.</text>
</comment>